<evidence type="ECO:0000313" key="2">
    <source>
        <dbReference type="Proteomes" id="UP000010798"/>
    </source>
</evidence>
<reference evidence="1 2" key="1">
    <citation type="submission" date="2012-02" db="EMBL/GenBank/DDBJ databases">
        <title>Complete sequence of chromosome of Singulisphaera acidiphila DSM 18658.</title>
        <authorList>
            <consortium name="US DOE Joint Genome Institute (JGI-PGF)"/>
            <person name="Lucas S."/>
            <person name="Copeland A."/>
            <person name="Lapidus A."/>
            <person name="Glavina del Rio T."/>
            <person name="Dalin E."/>
            <person name="Tice H."/>
            <person name="Bruce D."/>
            <person name="Goodwin L."/>
            <person name="Pitluck S."/>
            <person name="Peters L."/>
            <person name="Ovchinnikova G."/>
            <person name="Chertkov O."/>
            <person name="Kyrpides N."/>
            <person name="Mavromatis K."/>
            <person name="Ivanova N."/>
            <person name="Brettin T."/>
            <person name="Detter J.C."/>
            <person name="Han C."/>
            <person name="Larimer F."/>
            <person name="Land M."/>
            <person name="Hauser L."/>
            <person name="Markowitz V."/>
            <person name="Cheng J.-F."/>
            <person name="Hugenholtz P."/>
            <person name="Woyke T."/>
            <person name="Wu D."/>
            <person name="Tindall B."/>
            <person name="Pomrenke H."/>
            <person name="Brambilla E."/>
            <person name="Klenk H.-P."/>
            <person name="Eisen J.A."/>
        </authorList>
    </citation>
    <scope>NUCLEOTIDE SEQUENCE [LARGE SCALE GENOMIC DNA]</scope>
    <source>
        <strain evidence="2">ATCC BAA-1392 / DSM 18658 / VKM B-2454 / MOB10</strain>
    </source>
</reference>
<organism evidence="1 2">
    <name type="scientific">Singulisphaera acidiphila (strain ATCC BAA-1392 / DSM 18658 / VKM B-2454 / MOB10)</name>
    <dbReference type="NCBI Taxonomy" id="886293"/>
    <lineage>
        <taxon>Bacteria</taxon>
        <taxon>Pseudomonadati</taxon>
        <taxon>Planctomycetota</taxon>
        <taxon>Planctomycetia</taxon>
        <taxon>Isosphaerales</taxon>
        <taxon>Isosphaeraceae</taxon>
        <taxon>Singulisphaera</taxon>
    </lineage>
</organism>
<gene>
    <name evidence="1" type="ordered locus">Sinac_4172</name>
</gene>
<dbReference type="KEGG" id="saci:Sinac_4172"/>
<proteinExistence type="predicted"/>
<dbReference type="HOGENOM" id="CLU_921013_0_0_0"/>
<evidence type="ECO:0000313" key="1">
    <source>
        <dbReference type="EMBL" id="AGA28379.1"/>
    </source>
</evidence>
<evidence type="ECO:0008006" key="3">
    <source>
        <dbReference type="Google" id="ProtNLM"/>
    </source>
</evidence>
<dbReference type="AlphaFoldDB" id="L0DG97"/>
<keyword evidence="2" id="KW-1185">Reference proteome</keyword>
<accession>L0DG97</accession>
<dbReference type="eggNOG" id="COG1403">
    <property type="taxonomic scope" value="Bacteria"/>
</dbReference>
<dbReference type="RefSeq" id="WP_015247507.1">
    <property type="nucleotide sequence ID" value="NC_019892.1"/>
</dbReference>
<dbReference type="EMBL" id="CP003364">
    <property type="protein sequence ID" value="AGA28379.1"/>
    <property type="molecule type" value="Genomic_DNA"/>
</dbReference>
<protein>
    <recommendedName>
        <fullName evidence="3">HNH nuclease domain-containing protein</fullName>
    </recommendedName>
</protein>
<name>L0DG97_SINAD</name>
<dbReference type="Proteomes" id="UP000010798">
    <property type="component" value="Chromosome"/>
</dbReference>
<dbReference type="OrthoDB" id="9154548at2"/>
<sequence length="302" mass="34633">MENNPASLRRDPSESVKRALRQEVGFGCPIPHCRKPFLSWHHFDPPWHERHHHEPNGMIALCIEHHAMADRKVFTKAQLHGFKKADNDLSTVRAKFPWAQPNHLVRFGGIYTQGHDVPVSIADNDIIRVTQDPIGCMGLSFSMRDQRGRLVAAMENNMFQATPNLLSDLHVDTGATKIRFRMKGGDAKLDLSFRFVTIDELKEMLVHDEARAQAAYKKLLPNFTCSTANPLFSREEIPQPEFKFKVAESVIERARTRCLNEEGRISLLDFRNVVSYIDGRKLEIRDRLVYEGLSVQFSAIFR</sequence>